<name>A0A2M4CAV9_9DIPT</name>
<reference evidence="1" key="1">
    <citation type="submission" date="2018-01" db="EMBL/GenBank/DDBJ databases">
        <title>An insight into the sialome of Amazonian anophelines.</title>
        <authorList>
            <person name="Ribeiro J.M."/>
            <person name="Scarpassa V."/>
            <person name="Calvo E."/>
        </authorList>
    </citation>
    <scope>NUCLEOTIDE SEQUENCE</scope>
    <source>
        <tissue evidence="1">Salivary glands</tissue>
    </source>
</reference>
<organism evidence="1">
    <name type="scientific">Anopheles marajoara</name>
    <dbReference type="NCBI Taxonomy" id="58244"/>
    <lineage>
        <taxon>Eukaryota</taxon>
        <taxon>Metazoa</taxon>
        <taxon>Ecdysozoa</taxon>
        <taxon>Arthropoda</taxon>
        <taxon>Hexapoda</taxon>
        <taxon>Insecta</taxon>
        <taxon>Pterygota</taxon>
        <taxon>Neoptera</taxon>
        <taxon>Endopterygota</taxon>
        <taxon>Diptera</taxon>
        <taxon>Nematocera</taxon>
        <taxon>Culicoidea</taxon>
        <taxon>Culicidae</taxon>
        <taxon>Anophelinae</taxon>
        <taxon>Anopheles</taxon>
    </lineage>
</organism>
<dbReference type="AlphaFoldDB" id="A0A2M4CAV9"/>
<dbReference type="EMBL" id="GGFJ01013329">
    <property type="protein sequence ID" value="MBW62470.1"/>
    <property type="molecule type" value="Transcribed_RNA"/>
</dbReference>
<sequence>MGCFFTYYVSLFPRGCSSLSVPHLTLLVLIVDTAYVEYVVTPDQHLAEVSRVLPIDKLFRVGQLHVHVTIDRHQEALVLVAPL</sequence>
<protein>
    <submittedName>
        <fullName evidence="1">Putative secreted protein</fullName>
    </submittedName>
</protein>
<proteinExistence type="predicted"/>
<evidence type="ECO:0000313" key="1">
    <source>
        <dbReference type="EMBL" id="MBW62470.1"/>
    </source>
</evidence>
<accession>A0A2M4CAV9</accession>